<protein>
    <submittedName>
        <fullName evidence="2">Uncharacterized protein</fullName>
    </submittedName>
</protein>
<proteinExistence type="predicted"/>
<evidence type="ECO:0000313" key="3">
    <source>
        <dbReference type="Proteomes" id="UP001295423"/>
    </source>
</evidence>
<dbReference type="Proteomes" id="UP001295423">
    <property type="component" value="Unassembled WGS sequence"/>
</dbReference>
<evidence type="ECO:0000256" key="1">
    <source>
        <dbReference type="SAM" id="MobiDB-lite"/>
    </source>
</evidence>
<organism evidence="2 3">
    <name type="scientific">Cylindrotheca closterium</name>
    <dbReference type="NCBI Taxonomy" id="2856"/>
    <lineage>
        <taxon>Eukaryota</taxon>
        <taxon>Sar</taxon>
        <taxon>Stramenopiles</taxon>
        <taxon>Ochrophyta</taxon>
        <taxon>Bacillariophyta</taxon>
        <taxon>Bacillariophyceae</taxon>
        <taxon>Bacillariophycidae</taxon>
        <taxon>Bacillariales</taxon>
        <taxon>Bacillariaceae</taxon>
        <taxon>Cylindrotheca</taxon>
    </lineage>
</organism>
<feature type="region of interest" description="Disordered" evidence="1">
    <location>
        <begin position="1152"/>
        <end position="1191"/>
    </location>
</feature>
<sequence length="1233" mass="137335">MSKRGSNNSKQRRRGSSPVSKTTPDPFVNGQIPACRELLTAIQDVFPELHTSKNGQDSSAFGKLLRWHYLEKRNAKQMPPPPPLALADRNESETSANAKKKKKRKKKKKGGAGENNGASNQQHQEALEAMAETNAASSDDNKSIDPFEAVNGKTQSRPQSRRGSGVSLDPFEALNGKTHSHPQSRRGSLATSSRRGSLNNDDNHLHDSGYFFDQIQPQNSTQELLSPTQFIKQIRPETMPGLPSLDDDDEPSSSHHQEDALFSPTQFLKQMPKETSSSPLPTLDIDSADEDDINKESTTTAAAAATNKNGDKSSPRTPRKSPGSNSAAAQGTPSQAETDKSSTLNSPNHEWVPEEKSESQQETAPGDAIKDPLTLPYLMIFSEGSGTITTKTIDGSLVSAALPTYQEPSRMETTKVLFQEWLGQLNNDDLVASEPGVANRDPKKDLASFVDFLQARTHGQPQQVGIPFEQLQSACSNIKSYTCRQTATTEVEKLRSSRTKMVVLDASCLQEETKAQTTMSVDAAFDYVALEEGHHTPLKDNTKDNDPLENVDLTKSVSFVLSPASDGSTTAPPNGNNNQYLYIRELSAQHLDTLTEEWLPCGIEEDVMVTTVIKDGGSDSGLIALSTEELEQIQKQVTVKERALKQGLAHAESSKTALYEQLENKSSFGGSSQLLNIDFNSFPQLQRCDRQCGELMDGCFEVLRVLSKENTHALADLQMQFWTTCLMALNKVLKSAKNYYEKIEHHADQNGSLPKIFVSADLRELYRELLDEKRTAWTDVCNKYERGMSKRALREYYTRTSWYEFKSQSKTKPNRLDEKCFELLDHLVNWTDTILGRRMSDIYKTRIGQTNQVLELLQKVVDPLTEQYETVERFFSSERNVYFANLRSQIVLVRSVKKQMRLLDQDEVESMVMGVLLMWRQTRIMQSRMVQSQAIPPLPLQLKKWMLQDDIDSDVWKWDSPPETSIPITRHMNYPLGAGGKRRAMCVLAGLVYQWLGDRYKEWQAEVAEQELLTDFVAETEKPAVTNGESKSAKKKKKKRKKSGAVSPSRQPLERATSTASADTESGDESFTKALDEALKGTVKEAAPEPEVIISSTAPVAVKPMNWAEIDSDEEEGFIVVGQPAEEPPVAVAEAPVEESPVEEPAVLEQTVKEAPVEEAPVEEAPMEDAPVEEPPFKEEEEEEGIPFSDIDNYQSAVRIRGRRKEMSASDFLIARMEELLAGTDDGKKVVIV</sequence>
<feature type="compositionally biased region" description="Polar residues" evidence="1">
    <location>
        <begin position="152"/>
        <end position="162"/>
    </location>
</feature>
<feature type="compositionally biased region" description="Polar residues" evidence="1">
    <location>
        <begin position="322"/>
        <end position="348"/>
    </location>
</feature>
<feature type="compositionally biased region" description="Basic residues" evidence="1">
    <location>
        <begin position="98"/>
        <end position="110"/>
    </location>
</feature>
<comment type="caution">
    <text evidence="2">The sequence shown here is derived from an EMBL/GenBank/DDBJ whole genome shotgun (WGS) entry which is preliminary data.</text>
</comment>
<feature type="region of interest" description="Disordered" evidence="1">
    <location>
        <begin position="1024"/>
        <end position="1069"/>
    </location>
</feature>
<accession>A0AAD2JMD8</accession>
<keyword evidence="3" id="KW-1185">Reference proteome</keyword>
<feature type="compositionally biased region" description="Polar residues" evidence="1">
    <location>
        <begin position="215"/>
        <end position="231"/>
    </location>
</feature>
<feature type="compositionally biased region" description="Polar residues" evidence="1">
    <location>
        <begin position="1046"/>
        <end position="1064"/>
    </location>
</feature>
<feature type="compositionally biased region" description="Polar residues" evidence="1">
    <location>
        <begin position="185"/>
        <end position="200"/>
    </location>
</feature>
<dbReference type="EMBL" id="CAKOGP040002180">
    <property type="protein sequence ID" value="CAJ1964381.1"/>
    <property type="molecule type" value="Genomic_DNA"/>
</dbReference>
<feature type="compositionally biased region" description="Polar residues" evidence="1">
    <location>
        <begin position="263"/>
        <end position="280"/>
    </location>
</feature>
<gene>
    <name evidence="2" type="ORF">CYCCA115_LOCUS20604</name>
</gene>
<dbReference type="AlphaFoldDB" id="A0AAD2JMD8"/>
<feature type="region of interest" description="Disordered" evidence="1">
    <location>
        <begin position="72"/>
        <end position="370"/>
    </location>
</feature>
<feature type="compositionally biased region" description="Basic residues" evidence="1">
    <location>
        <begin position="1033"/>
        <end position="1043"/>
    </location>
</feature>
<feature type="region of interest" description="Disordered" evidence="1">
    <location>
        <begin position="1"/>
        <end position="31"/>
    </location>
</feature>
<feature type="compositionally biased region" description="Acidic residues" evidence="1">
    <location>
        <begin position="1160"/>
        <end position="1172"/>
    </location>
</feature>
<reference evidence="2" key="1">
    <citation type="submission" date="2023-08" db="EMBL/GenBank/DDBJ databases">
        <authorList>
            <person name="Audoor S."/>
            <person name="Bilcke G."/>
        </authorList>
    </citation>
    <scope>NUCLEOTIDE SEQUENCE</scope>
</reference>
<evidence type="ECO:0000313" key="2">
    <source>
        <dbReference type="EMBL" id="CAJ1964381.1"/>
    </source>
</evidence>
<name>A0AAD2JMD8_9STRA</name>